<gene>
    <name evidence="9" type="ORF">PENTCL1PPCAC_27793</name>
</gene>
<evidence type="ECO:0000256" key="7">
    <source>
        <dbReference type="RuleBase" id="RU361235"/>
    </source>
</evidence>
<comment type="caution">
    <text evidence="9">The sequence shown here is derived from an EMBL/GenBank/DDBJ whole genome shotgun (WGS) entry which is preliminary data.</text>
</comment>
<evidence type="ECO:0000259" key="8">
    <source>
        <dbReference type="Pfam" id="PF00135"/>
    </source>
</evidence>
<dbReference type="InterPro" id="IPR002018">
    <property type="entry name" value="CarbesteraseB"/>
</dbReference>
<dbReference type="GO" id="GO:0005788">
    <property type="term" value="C:endoplasmic reticulum lumen"/>
    <property type="evidence" value="ECO:0007669"/>
    <property type="project" value="UniProtKB-SubCell"/>
</dbReference>
<dbReference type="InterPro" id="IPR029058">
    <property type="entry name" value="AB_hydrolase_fold"/>
</dbReference>
<feature type="non-terminal residue" evidence="9">
    <location>
        <position position="1"/>
    </location>
</feature>
<dbReference type="Proteomes" id="UP001432027">
    <property type="component" value="Unassembled WGS sequence"/>
</dbReference>
<dbReference type="PANTHER" id="PTHR11559">
    <property type="entry name" value="CARBOXYLESTERASE"/>
    <property type="match status" value="1"/>
</dbReference>
<dbReference type="FunFam" id="3.40.50.1820:FF:000317">
    <property type="entry name" value="Carboxylic ester hydrolase"/>
    <property type="match status" value="1"/>
</dbReference>
<dbReference type="PROSITE" id="PS00941">
    <property type="entry name" value="CARBOXYLESTERASE_B_2"/>
    <property type="match status" value="1"/>
</dbReference>
<keyword evidence="3" id="KW-0719">Serine esterase</keyword>
<dbReference type="GO" id="GO:0052689">
    <property type="term" value="F:carboxylic ester hydrolase activity"/>
    <property type="evidence" value="ECO:0007669"/>
    <property type="project" value="UniProtKB-KW"/>
</dbReference>
<evidence type="ECO:0000313" key="10">
    <source>
        <dbReference type="Proteomes" id="UP001432027"/>
    </source>
</evidence>
<feature type="signal peptide" evidence="7">
    <location>
        <begin position="1"/>
        <end position="28"/>
    </location>
</feature>
<comment type="subcellular location">
    <subcellularLocation>
        <location evidence="1">Endoplasmic reticulum lumen</location>
    </subcellularLocation>
</comment>
<dbReference type="EC" id="3.1.1.-" evidence="7"/>
<dbReference type="InterPro" id="IPR019819">
    <property type="entry name" value="Carboxylesterase_B_CS"/>
</dbReference>
<proteinExistence type="inferred from homology"/>
<protein>
    <recommendedName>
        <fullName evidence="7">Carboxylic ester hydrolase</fullName>
        <ecNumber evidence="7">3.1.1.-</ecNumber>
    </recommendedName>
</protein>
<dbReference type="AlphaFoldDB" id="A0AAV5UI90"/>
<dbReference type="Pfam" id="PF00135">
    <property type="entry name" value="COesterase"/>
    <property type="match status" value="1"/>
</dbReference>
<dbReference type="SUPFAM" id="SSF53474">
    <property type="entry name" value="alpha/beta-Hydrolases"/>
    <property type="match status" value="1"/>
</dbReference>
<organism evidence="9 10">
    <name type="scientific">Pristionchus entomophagus</name>
    <dbReference type="NCBI Taxonomy" id="358040"/>
    <lineage>
        <taxon>Eukaryota</taxon>
        <taxon>Metazoa</taxon>
        <taxon>Ecdysozoa</taxon>
        <taxon>Nematoda</taxon>
        <taxon>Chromadorea</taxon>
        <taxon>Rhabditida</taxon>
        <taxon>Rhabditina</taxon>
        <taxon>Diplogasteromorpha</taxon>
        <taxon>Diplogasteroidea</taxon>
        <taxon>Neodiplogasteridae</taxon>
        <taxon>Pristionchus</taxon>
    </lineage>
</organism>
<feature type="domain" description="Carboxylesterase type B" evidence="8">
    <location>
        <begin position="29"/>
        <end position="550"/>
    </location>
</feature>
<dbReference type="PROSITE" id="PS00122">
    <property type="entry name" value="CARBOXYLESTERASE_B_1"/>
    <property type="match status" value="1"/>
</dbReference>
<evidence type="ECO:0000256" key="5">
    <source>
        <dbReference type="ARBA" id="ARBA00022801"/>
    </source>
</evidence>
<evidence type="ECO:0000256" key="3">
    <source>
        <dbReference type="ARBA" id="ARBA00022487"/>
    </source>
</evidence>
<keyword evidence="4 7" id="KW-0732">Signal</keyword>
<evidence type="ECO:0000256" key="1">
    <source>
        <dbReference type="ARBA" id="ARBA00004319"/>
    </source>
</evidence>
<feature type="chain" id="PRO_5043085317" description="Carboxylic ester hydrolase" evidence="7">
    <location>
        <begin position="29"/>
        <end position="576"/>
    </location>
</feature>
<dbReference type="EMBL" id="BTSX01000006">
    <property type="protein sequence ID" value="GMT05619.1"/>
    <property type="molecule type" value="Genomic_DNA"/>
</dbReference>
<evidence type="ECO:0000256" key="4">
    <source>
        <dbReference type="ARBA" id="ARBA00022729"/>
    </source>
</evidence>
<reference evidence="9" key="1">
    <citation type="submission" date="2023-10" db="EMBL/GenBank/DDBJ databases">
        <title>Genome assembly of Pristionchus species.</title>
        <authorList>
            <person name="Yoshida K."/>
            <person name="Sommer R.J."/>
        </authorList>
    </citation>
    <scope>NUCLEOTIDE SEQUENCE</scope>
    <source>
        <strain evidence="9">RS0144</strain>
    </source>
</reference>
<evidence type="ECO:0000313" key="9">
    <source>
        <dbReference type="EMBL" id="GMT05619.1"/>
    </source>
</evidence>
<comment type="similarity">
    <text evidence="2 7">Belongs to the type-B carboxylesterase/lipase family.</text>
</comment>
<dbReference type="InterPro" id="IPR019826">
    <property type="entry name" value="Carboxylesterase_B_AS"/>
</dbReference>
<dbReference type="Gene3D" id="3.40.50.1820">
    <property type="entry name" value="alpha/beta hydrolase"/>
    <property type="match status" value="1"/>
</dbReference>
<evidence type="ECO:0000256" key="2">
    <source>
        <dbReference type="ARBA" id="ARBA00005964"/>
    </source>
</evidence>
<keyword evidence="10" id="KW-1185">Reference proteome</keyword>
<keyword evidence="6" id="KW-1015">Disulfide bond</keyword>
<accession>A0AAV5UI90</accession>
<name>A0AAV5UI90_9BILA</name>
<keyword evidence="5 7" id="KW-0378">Hydrolase</keyword>
<evidence type="ECO:0000256" key="6">
    <source>
        <dbReference type="ARBA" id="ARBA00023157"/>
    </source>
</evidence>
<dbReference type="InterPro" id="IPR050309">
    <property type="entry name" value="Type-B_Carboxylest/Lipase"/>
</dbReference>
<feature type="non-terminal residue" evidence="9">
    <location>
        <position position="576"/>
    </location>
</feature>
<sequence length="576" mass="64630">FISPSFYHFIVSMRWISLLFLLPSISFCSIVQTAFGEVEGFEHQTEKGIPAHVFLGIRYGKSTNGSSRFQKPEMVERWEPSRLIANDFGASCDSFTPGRVPSTIYSEDCLFLNIITPKLGGEKLPVFFYIHGGFYEVGSSTYLGYKRLAERFAAEGIVVVTINYRLGPFGLFSLGDSTAPGNLGLWDQTLALRFLHEVLPSFGGDPSRMTVGGHSAGSASASALQFSPHSNNLFSQAILISGSSLAEFAQSELVVDESKKLLLEFDCPLDSTEVALSCLQRFTPDEIIRAVEKIGSSRRHPYVVKYNPRIDGDFFPLPIHELVKSSPKKRTLQGATDQESALFVMHEEMSWIAGISLTKAEQESFSRRDLIDFIETVVITDEEYQESASSLRDILIDFYAGKEQDAKDSKFYLRAYSDLNSDLQFLIPMYHEIQLKLTNNWPSYLYILQHNIKSFPRQDFAVQGMYHGDEMEHFTDSIVLFSLKESEKEDHEFGAHFVSSMVNFIKNGDPSSSSFSWPMVTKEHSFQHASITANISLMKDAYRSEATSLWLESVPKSLSGRKITNPRLPGVGAHIV</sequence>